<keyword evidence="1" id="KW-0175">Coiled coil</keyword>
<comment type="caution">
    <text evidence="4">The sequence shown here is derived from an EMBL/GenBank/DDBJ whole genome shotgun (WGS) entry which is preliminary data.</text>
</comment>
<feature type="transmembrane region" description="Helical" evidence="2">
    <location>
        <begin position="12"/>
        <end position="33"/>
    </location>
</feature>
<gene>
    <name evidence="4" type="ORF">QQ008_19770</name>
</gene>
<feature type="coiled-coil region" evidence="1">
    <location>
        <begin position="63"/>
        <end position="125"/>
    </location>
</feature>
<dbReference type="InterPro" id="IPR046888">
    <property type="entry name" value="pYEATS"/>
</dbReference>
<evidence type="ECO:0000256" key="2">
    <source>
        <dbReference type="SAM" id="Phobius"/>
    </source>
</evidence>
<reference evidence="4" key="1">
    <citation type="submission" date="2023-06" db="EMBL/GenBank/DDBJ databases">
        <title>Genomic of Parafulvivirga corallium.</title>
        <authorList>
            <person name="Wang G."/>
        </authorList>
    </citation>
    <scope>NUCLEOTIDE SEQUENCE</scope>
    <source>
        <strain evidence="4">BMA10</strain>
    </source>
</reference>
<sequence>MDNRTLKRRSKQGALISSFGFIIIVAAFAFASWKLEDLNSIIVQKNSELTEVSKSVDIKKVEEKQLRDDNEKLKKSNIDLQDQLLNKNKTVTSLSENVNRLQVSKQNLNQELAVKQESFNTLNKKIITTADSLAYFKRQTIFIQNQLKQKKDSTLLMEERISKLNSQLLELESEKNALNSFLDNYTTKDNLRIEPRATASPVGKYYNFKIWLDIPQTQLRKISKVTYFFNHSSFKNPSVTVDSPKDGFRTGYTGWGCLNNMPITVTFNNGKEETIIFKMCSYINDGSVPSKGGSNIPIKGKGR</sequence>
<evidence type="ECO:0000256" key="1">
    <source>
        <dbReference type="SAM" id="Coils"/>
    </source>
</evidence>
<dbReference type="RefSeq" id="WP_346753660.1">
    <property type="nucleotide sequence ID" value="NZ_JAUJEA010000008.1"/>
</dbReference>
<dbReference type="EMBL" id="JAUJEA010000008">
    <property type="protein sequence ID" value="MDN5203637.1"/>
    <property type="molecule type" value="Genomic_DNA"/>
</dbReference>
<evidence type="ECO:0000313" key="5">
    <source>
        <dbReference type="Proteomes" id="UP001172082"/>
    </source>
</evidence>
<evidence type="ECO:0000259" key="3">
    <source>
        <dbReference type="Pfam" id="PF20305"/>
    </source>
</evidence>
<organism evidence="4 5">
    <name type="scientific">Splendidivirga corallicola</name>
    <dbReference type="NCBI Taxonomy" id="3051826"/>
    <lineage>
        <taxon>Bacteria</taxon>
        <taxon>Pseudomonadati</taxon>
        <taxon>Bacteroidota</taxon>
        <taxon>Cytophagia</taxon>
        <taxon>Cytophagales</taxon>
        <taxon>Splendidivirgaceae</taxon>
        <taxon>Splendidivirga</taxon>
    </lineage>
</organism>
<keyword evidence="2" id="KW-1133">Transmembrane helix</keyword>
<keyword evidence="2" id="KW-0472">Membrane</keyword>
<feature type="domain" description="Prokaryotic YEATS" evidence="3">
    <location>
        <begin position="206"/>
        <end position="275"/>
    </location>
</feature>
<dbReference type="InterPro" id="IPR038704">
    <property type="entry name" value="YEAST_sf"/>
</dbReference>
<dbReference type="Gene3D" id="2.60.40.1970">
    <property type="entry name" value="YEATS domain"/>
    <property type="match status" value="1"/>
</dbReference>
<protein>
    <recommendedName>
        <fullName evidence="3">Prokaryotic YEATS domain-containing protein</fullName>
    </recommendedName>
</protein>
<keyword evidence="2" id="KW-0812">Transmembrane</keyword>
<name>A0ABT8KS97_9BACT</name>
<accession>A0ABT8KS97</accession>
<evidence type="ECO:0000313" key="4">
    <source>
        <dbReference type="EMBL" id="MDN5203637.1"/>
    </source>
</evidence>
<keyword evidence="5" id="KW-1185">Reference proteome</keyword>
<dbReference type="Proteomes" id="UP001172082">
    <property type="component" value="Unassembled WGS sequence"/>
</dbReference>
<proteinExistence type="predicted"/>
<dbReference type="Pfam" id="PF20305">
    <property type="entry name" value="pYEATS"/>
    <property type="match status" value="1"/>
</dbReference>